<evidence type="ECO:0000313" key="2">
    <source>
        <dbReference type="WBParaSite" id="PS1159_v2.g23819.t1"/>
    </source>
</evidence>
<protein>
    <submittedName>
        <fullName evidence="2">Lipoprotein</fullName>
    </submittedName>
</protein>
<evidence type="ECO:0000313" key="1">
    <source>
        <dbReference type="Proteomes" id="UP000887580"/>
    </source>
</evidence>
<proteinExistence type="predicted"/>
<reference evidence="2" key="1">
    <citation type="submission" date="2022-11" db="UniProtKB">
        <authorList>
            <consortium name="WormBaseParasite"/>
        </authorList>
    </citation>
    <scope>IDENTIFICATION</scope>
</reference>
<dbReference type="WBParaSite" id="PS1159_v2.g23819.t1">
    <property type="protein sequence ID" value="PS1159_v2.g23819.t1"/>
    <property type="gene ID" value="PS1159_v2.g23819"/>
</dbReference>
<accession>A0AC35G4E5</accession>
<sequence>MVFLSFNVCNPTFKSDLKNPVQLMTYDPNPKLKLKKIQPTHVTSIIVLFRKIYWNFKNQALNQIRLFKIFPKKLLGSDTLL</sequence>
<dbReference type="Proteomes" id="UP000887580">
    <property type="component" value="Unplaced"/>
</dbReference>
<name>A0AC35G4E5_9BILA</name>
<organism evidence="1 2">
    <name type="scientific">Panagrolaimus sp. PS1159</name>
    <dbReference type="NCBI Taxonomy" id="55785"/>
    <lineage>
        <taxon>Eukaryota</taxon>
        <taxon>Metazoa</taxon>
        <taxon>Ecdysozoa</taxon>
        <taxon>Nematoda</taxon>
        <taxon>Chromadorea</taxon>
        <taxon>Rhabditida</taxon>
        <taxon>Tylenchina</taxon>
        <taxon>Panagrolaimomorpha</taxon>
        <taxon>Panagrolaimoidea</taxon>
        <taxon>Panagrolaimidae</taxon>
        <taxon>Panagrolaimus</taxon>
    </lineage>
</organism>